<dbReference type="SUPFAM" id="SSF51182">
    <property type="entry name" value="RmlC-like cupins"/>
    <property type="match status" value="1"/>
</dbReference>
<proteinExistence type="inferred from homology"/>
<evidence type="ECO:0000313" key="8">
    <source>
        <dbReference type="EMBL" id="RHM15913.1"/>
    </source>
</evidence>
<feature type="domain" description="Pirin N-terminal" evidence="4">
    <location>
        <begin position="21"/>
        <end position="120"/>
    </location>
</feature>
<evidence type="ECO:0000313" key="9">
    <source>
        <dbReference type="Proteomes" id="UP000056419"/>
    </source>
</evidence>
<feature type="binding site" evidence="2">
    <location>
        <position position="59"/>
    </location>
    <ligand>
        <name>Fe cation</name>
        <dbReference type="ChEBI" id="CHEBI:24875"/>
    </ligand>
</feature>
<evidence type="ECO:0000313" key="10">
    <source>
        <dbReference type="Proteomes" id="UP000261223"/>
    </source>
</evidence>
<comment type="cofactor">
    <cofactor evidence="2">
        <name>Fe cation</name>
        <dbReference type="ChEBI" id="CHEBI:24875"/>
    </cofactor>
    <text evidence="2">Binds 1 Fe cation per subunit.</text>
</comment>
<dbReference type="InterPro" id="IPR011051">
    <property type="entry name" value="RmlC_Cupin_sf"/>
</dbReference>
<dbReference type="Pfam" id="PF02678">
    <property type="entry name" value="Pirin"/>
    <property type="match status" value="1"/>
</dbReference>
<dbReference type="GO" id="GO:0046872">
    <property type="term" value="F:metal ion binding"/>
    <property type="evidence" value="ECO:0007669"/>
    <property type="project" value="UniProtKB-KW"/>
</dbReference>
<feature type="binding site" evidence="2">
    <location>
        <position position="105"/>
    </location>
    <ligand>
        <name>Fe cation</name>
        <dbReference type="ChEBI" id="CHEBI:24875"/>
    </ligand>
</feature>
<keyword evidence="6" id="KW-0560">Oxidoreductase</keyword>
<dbReference type="CDD" id="cd02247">
    <property type="entry name" value="cupin_pirin_C"/>
    <property type="match status" value="1"/>
</dbReference>
<comment type="caution">
    <text evidence="6">The sequence shown here is derived from an EMBL/GenBank/DDBJ whole genome shotgun (WGS) entry which is preliminary data.</text>
</comment>
<feature type="domain" description="Pirin C-terminal" evidence="5">
    <location>
        <begin position="174"/>
        <end position="285"/>
    </location>
</feature>
<organism evidence="6 9">
    <name type="scientific">Bacteroides stercoris</name>
    <dbReference type="NCBI Taxonomy" id="46506"/>
    <lineage>
        <taxon>Bacteria</taxon>
        <taxon>Pseudomonadati</taxon>
        <taxon>Bacteroidota</taxon>
        <taxon>Bacteroidia</taxon>
        <taxon>Bacteroidales</taxon>
        <taxon>Bacteroidaceae</taxon>
        <taxon>Bacteroides</taxon>
    </lineage>
</organism>
<dbReference type="InterPro" id="IPR003829">
    <property type="entry name" value="Pirin_N_dom"/>
</dbReference>
<dbReference type="EMBL" id="LRGC01000018">
    <property type="protein sequence ID" value="KWR52712.1"/>
    <property type="molecule type" value="Genomic_DNA"/>
</dbReference>
<evidence type="ECO:0000256" key="1">
    <source>
        <dbReference type="ARBA" id="ARBA00008416"/>
    </source>
</evidence>
<name>A0A108T3K1_BACSE</name>
<dbReference type="EMBL" id="QRPN01000023">
    <property type="protein sequence ID" value="RHM15913.1"/>
    <property type="molecule type" value="Genomic_DNA"/>
</dbReference>
<dbReference type="Proteomes" id="UP000261223">
    <property type="component" value="Unassembled WGS sequence"/>
</dbReference>
<comment type="similarity">
    <text evidence="1 3">Belongs to the pirin family.</text>
</comment>
<feature type="binding site" evidence="2">
    <location>
        <position position="61"/>
    </location>
    <ligand>
        <name>Fe cation</name>
        <dbReference type="ChEBI" id="CHEBI:24875"/>
    </ligand>
</feature>
<reference evidence="10 11" key="3">
    <citation type="submission" date="2018-08" db="EMBL/GenBank/DDBJ databases">
        <title>A genome reference for cultivated species of the human gut microbiota.</title>
        <authorList>
            <person name="Zou Y."/>
            <person name="Xue W."/>
            <person name="Luo G."/>
        </authorList>
    </citation>
    <scope>NUCLEOTIDE SEQUENCE [LARGE SCALE GENOMIC DNA]</scope>
    <source>
        <strain evidence="8 11">AF35-20</strain>
        <strain evidence="7 10">TF03-6</strain>
    </source>
</reference>
<dbReference type="EMBL" id="QSSV01000025">
    <property type="protein sequence ID" value="RGM10305.1"/>
    <property type="molecule type" value="Genomic_DNA"/>
</dbReference>
<reference evidence="6" key="2">
    <citation type="submission" date="2016-01" db="EMBL/GenBank/DDBJ databases">
        <authorList>
            <person name="McClelland M."/>
            <person name="Jain A."/>
            <person name="Saraogi P."/>
            <person name="Mendelson R."/>
            <person name="Westerman R."/>
            <person name="SanMiguel P."/>
            <person name="Csonka L."/>
        </authorList>
    </citation>
    <scope>NUCLEOTIDE SEQUENCE</scope>
    <source>
        <strain evidence="6">CL09T03C01</strain>
    </source>
</reference>
<dbReference type="Gene3D" id="2.60.120.10">
    <property type="entry name" value="Jelly Rolls"/>
    <property type="match status" value="2"/>
</dbReference>
<dbReference type="InterPro" id="IPR008778">
    <property type="entry name" value="Pirin_C_dom"/>
</dbReference>
<dbReference type="PATRIC" id="fig|46506.5.peg.2972"/>
<dbReference type="PIRSF" id="PIRSF006232">
    <property type="entry name" value="Pirin"/>
    <property type="match status" value="1"/>
</dbReference>
<accession>A0A108T3K1</accession>
<keyword evidence="6" id="KW-0223">Dioxygenase</keyword>
<protein>
    <submittedName>
        <fullName evidence="7">Pirin family protein</fullName>
    </submittedName>
    <submittedName>
        <fullName evidence="6">Quercetin 2,3-dioxygenase</fullName>
        <ecNumber evidence="6">1.13.11.24</ecNumber>
    </submittedName>
</protein>
<dbReference type="InterPro" id="IPR014710">
    <property type="entry name" value="RmlC-like_jellyroll"/>
</dbReference>
<reference evidence="6 9" key="1">
    <citation type="journal article" date="2016" name="BMC Genomics">
        <title>Type VI secretion systems of human gut Bacteroidales segregate into three genetic architectures, two of which are contained on mobile genetic elements.</title>
        <authorList>
            <person name="Coyne M.J."/>
            <person name="Roelofs K.G."/>
            <person name="Comstock L.E."/>
        </authorList>
    </citation>
    <scope>NUCLEOTIDE SEQUENCE [LARGE SCALE GENOMIC DNA]</scope>
    <source>
        <strain evidence="6 9">CL09T03C01</strain>
    </source>
</reference>
<dbReference type="Proteomes" id="UP000284604">
    <property type="component" value="Unassembled WGS sequence"/>
</dbReference>
<evidence type="ECO:0000259" key="5">
    <source>
        <dbReference type="Pfam" id="PF05726"/>
    </source>
</evidence>
<dbReference type="InterPro" id="IPR012093">
    <property type="entry name" value="Pirin"/>
</dbReference>
<keyword evidence="2" id="KW-0479">Metal-binding</keyword>
<dbReference type="RefSeq" id="WP_060386379.1">
    <property type="nucleotide sequence ID" value="NZ_CAXSRQ010000020.1"/>
</dbReference>
<evidence type="ECO:0000313" key="11">
    <source>
        <dbReference type="Proteomes" id="UP000284604"/>
    </source>
</evidence>
<keyword evidence="9" id="KW-1185">Reference proteome</keyword>
<dbReference type="EC" id="1.13.11.24" evidence="6"/>
<evidence type="ECO:0000313" key="7">
    <source>
        <dbReference type="EMBL" id="RGM10305.1"/>
    </source>
</evidence>
<dbReference type="Pfam" id="PF05726">
    <property type="entry name" value="Pirin_C"/>
    <property type="match status" value="1"/>
</dbReference>
<evidence type="ECO:0000313" key="6">
    <source>
        <dbReference type="EMBL" id="KWR52712.1"/>
    </source>
</evidence>
<dbReference type="AlphaFoldDB" id="A0A108T3K1"/>
<dbReference type="Proteomes" id="UP000056419">
    <property type="component" value="Unassembled WGS sequence"/>
</dbReference>
<keyword evidence="2" id="KW-0408">Iron</keyword>
<dbReference type="GO" id="GO:0008127">
    <property type="term" value="F:quercetin 2,3-dioxygenase activity"/>
    <property type="evidence" value="ECO:0007669"/>
    <property type="project" value="UniProtKB-EC"/>
</dbReference>
<dbReference type="CDD" id="cd02909">
    <property type="entry name" value="cupin_pirin_N"/>
    <property type="match status" value="1"/>
</dbReference>
<evidence type="ECO:0000256" key="3">
    <source>
        <dbReference type="RuleBase" id="RU003457"/>
    </source>
</evidence>
<evidence type="ECO:0000256" key="2">
    <source>
        <dbReference type="PIRSR" id="PIRSR006232-1"/>
    </source>
</evidence>
<dbReference type="STRING" id="46506.AA415_02761"/>
<evidence type="ECO:0000259" key="4">
    <source>
        <dbReference type="Pfam" id="PF02678"/>
    </source>
</evidence>
<dbReference type="PANTHER" id="PTHR13903">
    <property type="entry name" value="PIRIN-RELATED"/>
    <property type="match status" value="1"/>
</dbReference>
<feature type="binding site" evidence="2">
    <location>
        <position position="103"/>
    </location>
    <ligand>
        <name>Fe cation</name>
        <dbReference type="ChEBI" id="CHEBI:24875"/>
    </ligand>
</feature>
<sequence length="287" mass="32039">MKKRKVTRIVRGRKTVDGAGVHLRRILGEQTVVDFDPFLMLDGFDSTNPQDYIKGFPWHPHRGIETITYLVSGTMEHEDSLGNKGVIQSMGCQWMTAGSGILHKEMPQPSERMLGCQLWVNLPAAKKMVPPAYRDIAPDDIPVVMSDKATVRILSGSHRGIRGTLDNSYVQITYLDVTLPADASWKYNEARDDENLFLYLLEGSLFPEVRQQSAESKGCAILYSVPVPGEDTDEPVEVKAGPEGARFLLLSAPPLKEPIVWGGPIVMNSREELEEAFRELRNGTFIK</sequence>
<gene>
    <name evidence="6" type="primary">yhhW_2</name>
    <name evidence="6" type="ORF">AA415_02761</name>
    <name evidence="8" type="ORF">DWZ78_15035</name>
    <name evidence="7" type="ORF">DXC34_15815</name>
</gene>
<dbReference type="PANTHER" id="PTHR13903:SF8">
    <property type="entry name" value="PIRIN"/>
    <property type="match status" value="1"/>
</dbReference>
<dbReference type="GeneID" id="69589711"/>